<dbReference type="PANTHER" id="PTHR28595:SF1">
    <property type="entry name" value="LARGE RIBOSOMAL SUBUNIT PROTEIN ML54"/>
    <property type="match status" value="1"/>
</dbReference>
<evidence type="ECO:0000256" key="8">
    <source>
        <dbReference type="SAM" id="MobiDB-lite"/>
    </source>
</evidence>
<name>A0A6A5WQ18_9PLEO</name>
<evidence type="ECO:0000256" key="3">
    <source>
        <dbReference type="ARBA" id="ARBA00022980"/>
    </source>
</evidence>
<dbReference type="OrthoDB" id="10252718at2759"/>
<dbReference type="Pfam" id="PF08561">
    <property type="entry name" value="Ribosomal_L37"/>
    <property type="match status" value="1"/>
</dbReference>
<evidence type="ECO:0000256" key="5">
    <source>
        <dbReference type="ARBA" id="ARBA00023274"/>
    </source>
</evidence>
<comment type="similarity">
    <text evidence="6">Belongs to the mitochondrion-specific ribosomal protein mL54 family.</text>
</comment>
<accession>A0A6A5WQ18</accession>
<protein>
    <recommendedName>
        <fullName evidence="7">Large ribosomal subunit protein mL54</fullName>
    </recommendedName>
</protein>
<proteinExistence type="inferred from homology"/>
<evidence type="ECO:0000256" key="6">
    <source>
        <dbReference type="ARBA" id="ARBA00033752"/>
    </source>
</evidence>
<keyword evidence="2" id="KW-0809">Transit peptide</keyword>
<evidence type="ECO:0000313" key="10">
    <source>
        <dbReference type="Proteomes" id="UP000799779"/>
    </source>
</evidence>
<organism evidence="9 10">
    <name type="scientific">Amniculicola lignicola CBS 123094</name>
    <dbReference type="NCBI Taxonomy" id="1392246"/>
    <lineage>
        <taxon>Eukaryota</taxon>
        <taxon>Fungi</taxon>
        <taxon>Dikarya</taxon>
        <taxon>Ascomycota</taxon>
        <taxon>Pezizomycotina</taxon>
        <taxon>Dothideomycetes</taxon>
        <taxon>Pleosporomycetidae</taxon>
        <taxon>Pleosporales</taxon>
        <taxon>Amniculicolaceae</taxon>
        <taxon>Amniculicola</taxon>
    </lineage>
</organism>
<keyword evidence="3" id="KW-0689">Ribosomal protein</keyword>
<keyword evidence="5" id="KW-0687">Ribonucleoprotein</keyword>
<sequence>MICRNCLRVLARPHITKLSPVNYPSRLLSTTHTLRNPTPPPPPTPSLSSAQPLSDPTATTKKDVAPEPVKKAHPTVKSSVPAGTPLKGLNFLKNQTDPLAMEDSEYPPWLWDVLKKKDKGGEAGGEGDLFCKF</sequence>
<dbReference type="Proteomes" id="UP000799779">
    <property type="component" value="Unassembled WGS sequence"/>
</dbReference>
<gene>
    <name evidence="9" type="ORF">P154DRAFT_172717</name>
</gene>
<evidence type="ECO:0000313" key="9">
    <source>
        <dbReference type="EMBL" id="KAF2001175.1"/>
    </source>
</evidence>
<dbReference type="GO" id="GO:0003735">
    <property type="term" value="F:structural constituent of ribosome"/>
    <property type="evidence" value="ECO:0007669"/>
    <property type="project" value="TreeGrafter"/>
</dbReference>
<evidence type="ECO:0000256" key="7">
    <source>
        <dbReference type="ARBA" id="ARBA00035179"/>
    </source>
</evidence>
<reference evidence="9" key="1">
    <citation type="journal article" date="2020" name="Stud. Mycol.">
        <title>101 Dothideomycetes genomes: a test case for predicting lifestyles and emergence of pathogens.</title>
        <authorList>
            <person name="Haridas S."/>
            <person name="Albert R."/>
            <person name="Binder M."/>
            <person name="Bloem J."/>
            <person name="Labutti K."/>
            <person name="Salamov A."/>
            <person name="Andreopoulos B."/>
            <person name="Baker S."/>
            <person name="Barry K."/>
            <person name="Bills G."/>
            <person name="Bluhm B."/>
            <person name="Cannon C."/>
            <person name="Castanera R."/>
            <person name="Culley D."/>
            <person name="Daum C."/>
            <person name="Ezra D."/>
            <person name="Gonzalez J."/>
            <person name="Henrissat B."/>
            <person name="Kuo A."/>
            <person name="Liang C."/>
            <person name="Lipzen A."/>
            <person name="Lutzoni F."/>
            <person name="Magnuson J."/>
            <person name="Mondo S."/>
            <person name="Nolan M."/>
            <person name="Ohm R."/>
            <person name="Pangilinan J."/>
            <person name="Park H.-J."/>
            <person name="Ramirez L."/>
            <person name="Alfaro M."/>
            <person name="Sun H."/>
            <person name="Tritt A."/>
            <person name="Yoshinaga Y."/>
            <person name="Zwiers L.-H."/>
            <person name="Turgeon B."/>
            <person name="Goodwin S."/>
            <person name="Spatafora J."/>
            <person name="Crous P."/>
            <person name="Grigoriev I."/>
        </authorList>
    </citation>
    <scope>NUCLEOTIDE SEQUENCE</scope>
    <source>
        <strain evidence="9">CBS 123094</strain>
    </source>
</reference>
<feature type="region of interest" description="Disordered" evidence="8">
    <location>
        <begin position="29"/>
        <end position="89"/>
    </location>
</feature>
<dbReference type="AlphaFoldDB" id="A0A6A5WQ18"/>
<evidence type="ECO:0000256" key="2">
    <source>
        <dbReference type="ARBA" id="ARBA00022946"/>
    </source>
</evidence>
<feature type="compositionally biased region" description="Basic and acidic residues" evidence="8">
    <location>
        <begin position="60"/>
        <end position="70"/>
    </location>
</feature>
<keyword evidence="4" id="KW-0496">Mitochondrion</keyword>
<evidence type="ECO:0000256" key="1">
    <source>
        <dbReference type="ARBA" id="ARBA00004173"/>
    </source>
</evidence>
<keyword evidence="10" id="KW-1185">Reference proteome</keyword>
<evidence type="ECO:0000256" key="4">
    <source>
        <dbReference type="ARBA" id="ARBA00023128"/>
    </source>
</evidence>
<dbReference type="InterPro" id="IPR013870">
    <property type="entry name" value="Ribosomal_mL54"/>
</dbReference>
<comment type="subcellular location">
    <subcellularLocation>
        <location evidence="1">Mitochondrion</location>
    </subcellularLocation>
</comment>
<feature type="compositionally biased region" description="Polar residues" evidence="8">
    <location>
        <begin position="46"/>
        <end position="59"/>
    </location>
</feature>
<dbReference type="GO" id="GO:0005762">
    <property type="term" value="C:mitochondrial large ribosomal subunit"/>
    <property type="evidence" value="ECO:0007669"/>
    <property type="project" value="TreeGrafter"/>
</dbReference>
<dbReference type="EMBL" id="ML977584">
    <property type="protein sequence ID" value="KAF2001175.1"/>
    <property type="molecule type" value="Genomic_DNA"/>
</dbReference>
<dbReference type="PANTHER" id="PTHR28595">
    <property type="entry name" value="39S RIBOSOMAL PROTEIN L54, MITOCHONDRIAL"/>
    <property type="match status" value="1"/>
</dbReference>